<evidence type="ECO:0000256" key="11">
    <source>
        <dbReference type="RuleBase" id="RU362109"/>
    </source>
</evidence>
<evidence type="ECO:0000256" key="12">
    <source>
        <dbReference type="SAM" id="MobiDB-lite"/>
    </source>
</evidence>
<dbReference type="InterPro" id="IPR016135">
    <property type="entry name" value="UBQ-conjugating_enzyme/RWD"/>
</dbReference>
<evidence type="ECO:0000256" key="6">
    <source>
        <dbReference type="ARBA" id="ARBA00072440"/>
    </source>
</evidence>
<dbReference type="PROSITE" id="PS50127">
    <property type="entry name" value="UBC_2"/>
    <property type="match status" value="1"/>
</dbReference>
<dbReference type="InterPro" id="IPR023313">
    <property type="entry name" value="UBQ-conjugating_AS"/>
</dbReference>
<dbReference type="InterPro" id="IPR000608">
    <property type="entry name" value="UBC"/>
</dbReference>
<comment type="similarity">
    <text evidence="11">Belongs to the ubiquitin-conjugating enzyme family.</text>
</comment>
<dbReference type="OrthoDB" id="9978460at2759"/>
<feature type="compositionally biased region" description="Polar residues" evidence="12">
    <location>
        <begin position="182"/>
        <end position="192"/>
    </location>
</feature>
<evidence type="ECO:0000313" key="14">
    <source>
        <dbReference type="Ensembl" id="ENSSFOP00015036188.1"/>
    </source>
</evidence>
<dbReference type="Proteomes" id="UP000694397">
    <property type="component" value="Chromosome 19"/>
</dbReference>
<evidence type="ECO:0000256" key="2">
    <source>
        <dbReference type="ARBA" id="ARBA00022679"/>
    </source>
</evidence>
<protein>
    <recommendedName>
        <fullName evidence="6">Ubiquitin-conjugating enzyme E2 T</fullName>
        <ecNumber evidence="1">2.3.2.23</ecNumber>
    </recommendedName>
    <alternativeName>
        <fullName evidence="7">E2 ubiquitin-conjugating enzyme T</fullName>
    </alternativeName>
    <alternativeName>
        <fullName evidence="9">Ubiquitin carrier protein T</fullName>
    </alternativeName>
    <alternativeName>
        <fullName evidence="8">Ubiquitin-protein ligase T</fullName>
    </alternativeName>
</protein>
<dbReference type="SMART" id="SM00212">
    <property type="entry name" value="UBCc"/>
    <property type="match status" value="1"/>
</dbReference>
<proteinExistence type="inferred from homology"/>
<dbReference type="KEGG" id="sfm:108939210"/>
<dbReference type="FunFam" id="3.10.110.10:FF:000041">
    <property type="entry name" value="Ubiquitin-conjugating enzyme E2 T"/>
    <property type="match status" value="1"/>
</dbReference>
<dbReference type="Ensembl" id="ENSSFOT00015036580.2">
    <property type="protein sequence ID" value="ENSSFOP00015036188.1"/>
    <property type="gene ID" value="ENSSFOG00015023023.2"/>
</dbReference>
<dbReference type="AlphaFoldDB" id="A0A8C9SPT7"/>
<reference evidence="14" key="3">
    <citation type="submission" date="2025-09" db="UniProtKB">
        <authorList>
            <consortium name="Ensembl"/>
        </authorList>
    </citation>
    <scope>IDENTIFICATION</scope>
</reference>
<dbReference type="GO" id="GO:0005524">
    <property type="term" value="F:ATP binding"/>
    <property type="evidence" value="ECO:0007669"/>
    <property type="project" value="UniProtKB-UniRule"/>
</dbReference>
<feature type="region of interest" description="Disordered" evidence="12">
    <location>
        <begin position="154"/>
        <end position="192"/>
    </location>
</feature>
<dbReference type="EC" id="2.3.2.23" evidence="1"/>
<evidence type="ECO:0000256" key="10">
    <source>
        <dbReference type="PROSITE-ProRule" id="PRU10133"/>
    </source>
</evidence>
<keyword evidence="2" id="KW-0808">Transferase</keyword>
<organism evidence="14 15">
    <name type="scientific">Scleropages formosus</name>
    <name type="common">Asian bonytongue</name>
    <name type="synonym">Osteoglossum formosum</name>
    <dbReference type="NCBI Taxonomy" id="113540"/>
    <lineage>
        <taxon>Eukaryota</taxon>
        <taxon>Metazoa</taxon>
        <taxon>Chordata</taxon>
        <taxon>Craniata</taxon>
        <taxon>Vertebrata</taxon>
        <taxon>Euteleostomi</taxon>
        <taxon>Actinopterygii</taxon>
        <taxon>Neopterygii</taxon>
        <taxon>Teleostei</taxon>
        <taxon>Osteoglossocephala</taxon>
        <taxon>Osteoglossomorpha</taxon>
        <taxon>Osteoglossiformes</taxon>
        <taxon>Osteoglossidae</taxon>
        <taxon>Scleropages</taxon>
    </lineage>
</organism>
<feature type="domain" description="UBC core" evidence="13">
    <location>
        <begin position="2"/>
        <end position="152"/>
    </location>
</feature>
<evidence type="ECO:0000256" key="5">
    <source>
        <dbReference type="ARBA" id="ARBA00022840"/>
    </source>
</evidence>
<feature type="compositionally biased region" description="Basic and acidic residues" evidence="12">
    <location>
        <begin position="154"/>
        <end position="167"/>
    </location>
</feature>
<dbReference type="PROSITE" id="PS00183">
    <property type="entry name" value="UBC_1"/>
    <property type="match status" value="1"/>
</dbReference>
<dbReference type="CDD" id="cd23805">
    <property type="entry name" value="UBCc_UBE2T"/>
    <property type="match status" value="1"/>
</dbReference>
<sequence>MQRNSRLKRELQLLSTEPPPGVSCWQSDDNTGELKAQIVGGVDTPYEGGVFTLEITIPERYPFEPPKIRFLTPIYHPNIDNGGRICLDALKLPPKGAWRPSLNISTVLSSIQLLMAEPNPDDPLMADISSEYKYNRHVFLEKAKRWTEKHAMQQTKEMGEMDTENKRTKSAVLSHKREALSSEVQNSKKTCF</sequence>
<dbReference type="InterPro" id="IPR050113">
    <property type="entry name" value="Ub_conjugating_enzyme"/>
</dbReference>
<dbReference type="GO" id="GO:0061631">
    <property type="term" value="F:ubiquitin conjugating enzyme activity"/>
    <property type="evidence" value="ECO:0007669"/>
    <property type="project" value="UniProtKB-EC"/>
</dbReference>
<keyword evidence="3 11" id="KW-0547">Nucleotide-binding</keyword>
<name>A0A8C9SPT7_SCLFO</name>
<evidence type="ECO:0000256" key="8">
    <source>
        <dbReference type="ARBA" id="ARBA00077509"/>
    </source>
</evidence>
<reference evidence="14 15" key="1">
    <citation type="submission" date="2019-04" db="EMBL/GenBank/DDBJ databases">
        <authorList>
            <consortium name="Wellcome Sanger Institute Data Sharing"/>
        </authorList>
    </citation>
    <scope>NUCLEOTIDE SEQUENCE [LARGE SCALE GENOMIC DNA]</scope>
</reference>
<evidence type="ECO:0000256" key="1">
    <source>
        <dbReference type="ARBA" id="ARBA00012486"/>
    </source>
</evidence>
<reference evidence="14" key="2">
    <citation type="submission" date="2025-08" db="UniProtKB">
        <authorList>
            <consortium name="Ensembl"/>
        </authorList>
    </citation>
    <scope>IDENTIFICATION</scope>
</reference>
<dbReference type="Gene3D" id="3.10.110.10">
    <property type="entry name" value="Ubiquitin Conjugating Enzyme"/>
    <property type="match status" value="1"/>
</dbReference>
<dbReference type="RefSeq" id="XP_018615878.1">
    <property type="nucleotide sequence ID" value="XM_018760362.2"/>
</dbReference>
<evidence type="ECO:0000256" key="7">
    <source>
        <dbReference type="ARBA" id="ARBA00076317"/>
    </source>
</evidence>
<evidence type="ECO:0000256" key="3">
    <source>
        <dbReference type="ARBA" id="ARBA00022741"/>
    </source>
</evidence>
<feature type="active site" description="Glycyl thioester intermediate" evidence="10">
    <location>
        <position position="86"/>
    </location>
</feature>
<keyword evidence="4 11" id="KW-0833">Ubl conjugation pathway</keyword>
<gene>
    <name evidence="14" type="primary">UBE2T</name>
    <name evidence="14" type="synonym">ube2t</name>
</gene>
<keyword evidence="5 11" id="KW-0067">ATP-binding</keyword>
<dbReference type="Pfam" id="PF00179">
    <property type="entry name" value="UQ_con"/>
    <property type="match status" value="1"/>
</dbReference>
<keyword evidence="15" id="KW-1185">Reference proteome</keyword>
<accession>A0A8C9SPT7</accession>
<dbReference type="GeneTree" id="ENSGT00940000157365"/>
<evidence type="ECO:0000256" key="9">
    <source>
        <dbReference type="ARBA" id="ARBA00082133"/>
    </source>
</evidence>
<evidence type="ECO:0000313" key="15">
    <source>
        <dbReference type="Proteomes" id="UP000694397"/>
    </source>
</evidence>
<dbReference type="PANTHER" id="PTHR24067">
    <property type="entry name" value="UBIQUITIN-CONJUGATING ENZYME E2"/>
    <property type="match status" value="1"/>
</dbReference>
<evidence type="ECO:0000259" key="13">
    <source>
        <dbReference type="PROSITE" id="PS50127"/>
    </source>
</evidence>
<dbReference type="SUPFAM" id="SSF54495">
    <property type="entry name" value="UBC-like"/>
    <property type="match status" value="1"/>
</dbReference>
<evidence type="ECO:0000256" key="4">
    <source>
        <dbReference type="ARBA" id="ARBA00022786"/>
    </source>
</evidence>
<dbReference type="GeneID" id="108939210"/>
<dbReference type="CTD" id="29089"/>